<feature type="transmembrane region" description="Helical" evidence="1">
    <location>
        <begin position="169"/>
        <end position="188"/>
    </location>
</feature>
<proteinExistence type="predicted"/>
<feature type="transmembrane region" description="Helical" evidence="1">
    <location>
        <begin position="58"/>
        <end position="84"/>
    </location>
</feature>
<feature type="non-terminal residue" evidence="2">
    <location>
        <position position="1"/>
    </location>
</feature>
<dbReference type="EMBL" id="SZON01001128">
    <property type="protein sequence ID" value="TKI92428.1"/>
    <property type="molecule type" value="Genomic_DNA"/>
</dbReference>
<accession>A0A4U3AVG5</accession>
<keyword evidence="1" id="KW-0812">Transmembrane</keyword>
<feature type="transmembrane region" description="Helical" evidence="1">
    <location>
        <begin position="96"/>
        <end position="119"/>
    </location>
</feature>
<name>A0A4U3AVG5_9BACI</name>
<gene>
    <name evidence="2" type="ORF">FC699_20050</name>
</gene>
<feature type="transmembrane region" description="Helical" evidence="1">
    <location>
        <begin position="131"/>
        <end position="149"/>
    </location>
</feature>
<dbReference type="AlphaFoldDB" id="A0A4U3AVG5"/>
<keyword evidence="1" id="KW-0472">Membrane</keyword>
<feature type="transmembrane region" description="Helical" evidence="1">
    <location>
        <begin position="6"/>
        <end position="22"/>
    </location>
</feature>
<evidence type="ECO:0000313" key="3">
    <source>
        <dbReference type="Proteomes" id="UP000305222"/>
    </source>
</evidence>
<protein>
    <submittedName>
        <fullName evidence="2">Copper-binding protein</fullName>
    </submittedName>
</protein>
<reference evidence="2 3" key="1">
    <citation type="journal article" date="2019" name="Environ. Microbiol.">
        <title>An active ?-lactamase is a part of an orchestrated cell wall stress resistance network of Bacillus subtilis and related rhizosphere species.</title>
        <authorList>
            <person name="Bucher T."/>
            <person name="Keren-Paz A."/>
            <person name="Hausser J."/>
            <person name="Olender T."/>
            <person name="Cytryn E."/>
            <person name="Kolodkin-Gal I."/>
        </authorList>
    </citation>
    <scope>NUCLEOTIDE SEQUENCE [LARGE SCALE GENOMIC DNA]</scope>
    <source>
        <strain evidence="2 3">I5</strain>
    </source>
</reference>
<keyword evidence="1" id="KW-1133">Transmembrane helix</keyword>
<comment type="caution">
    <text evidence="2">The sequence shown here is derived from an EMBL/GenBank/DDBJ whole genome shotgun (WGS) entry which is preliminary data.</text>
</comment>
<evidence type="ECO:0000256" key="1">
    <source>
        <dbReference type="SAM" id="Phobius"/>
    </source>
</evidence>
<dbReference type="Proteomes" id="UP000305222">
    <property type="component" value="Unassembled WGS sequence"/>
</dbReference>
<feature type="transmembrane region" description="Helical" evidence="1">
    <location>
        <begin position="29"/>
        <end position="46"/>
    </location>
</feature>
<organism evidence="2 3">
    <name type="scientific">Bacillus wiedmannii</name>
    <dbReference type="NCBI Taxonomy" id="1890302"/>
    <lineage>
        <taxon>Bacteria</taxon>
        <taxon>Bacillati</taxon>
        <taxon>Bacillota</taxon>
        <taxon>Bacilli</taxon>
        <taxon>Bacillales</taxon>
        <taxon>Bacillaceae</taxon>
        <taxon>Bacillus</taxon>
        <taxon>Bacillus cereus group</taxon>
    </lineage>
</organism>
<sequence>SPFSVIIMIQLLLLVLMSLQHMGNEWYALVWGFLVASFSFTGHVWITNPNWAAVIIRMVHVMSIAVWLGALIYLALVIAWTTLYKITFDQKRFRKHFSIIAGISFILAFLSGELIVFLQTRNWVLFNFDSIWTNLLNIKILTVCIITIVAWRQTKTWGNDMGTVNRRLLLLEIVLAILVLLAGIWMSQVSFPVNSVTS</sequence>
<evidence type="ECO:0000313" key="2">
    <source>
        <dbReference type="EMBL" id="TKI92428.1"/>
    </source>
</evidence>